<comment type="similarity">
    <text evidence="1">Belongs to the glycosyltransferase 2 family. WaaE/KdtX subfamily.</text>
</comment>
<dbReference type="CDD" id="cd02511">
    <property type="entry name" value="Beta4Glucosyltransferase"/>
    <property type="match status" value="1"/>
</dbReference>
<reference evidence="4" key="1">
    <citation type="submission" date="2017-08" db="EMBL/GenBank/DDBJ databases">
        <authorList>
            <person name="Varghese N."/>
            <person name="Submissions S."/>
        </authorList>
    </citation>
    <scope>NUCLEOTIDE SEQUENCE [LARGE SCALE GENOMIC DNA]</scope>
    <source>
        <strain evidence="4">KCTC 23107</strain>
    </source>
</reference>
<dbReference type="EMBL" id="OCPC01000001">
    <property type="protein sequence ID" value="SOE13667.1"/>
    <property type="molecule type" value="Genomic_DNA"/>
</dbReference>
<keyword evidence="4" id="KW-1185">Reference proteome</keyword>
<evidence type="ECO:0000259" key="2">
    <source>
        <dbReference type="Pfam" id="PF00535"/>
    </source>
</evidence>
<dbReference type="Gene3D" id="3.90.550.10">
    <property type="entry name" value="Spore Coat Polysaccharide Biosynthesis Protein SpsA, Chain A"/>
    <property type="match status" value="1"/>
</dbReference>
<dbReference type="InterPro" id="IPR001173">
    <property type="entry name" value="Glyco_trans_2-like"/>
</dbReference>
<proteinExistence type="inferred from homology"/>
<dbReference type="PANTHER" id="PTHR43630:SF2">
    <property type="entry name" value="GLYCOSYLTRANSFERASE"/>
    <property type="match status" value="1"/>
</dbReference>
<name>A0A286I133_9HYPH</name>
<sequence>MKVSWRFDRGNGMKPTISAVIITRNEAEMLPGLLESLHFCDEIVVVDSHSDDATRDIAASFKARVIARDFTGFGDQKEFARTQASCDWVLSMDADERVPPSLAEEIVSTLADPAYDAYQVPRLSYFLGKPFRHSGWWPDAPLRLFRRDAARFNSRLVHEFAETDRPVGTLSHPMDHFTVRSLEQALAKGQHYATLGARQLEESGRKVSLLTPFGHALGAFAKTYVLKRGFLGGVEGLVNAWIHGQTVFWKYMIVHVNRRAEARRSG</sequence>
<protein>
    <submittedName>
        <fullName evidence="3">Glycosyltransferase involved in cell wall bisynthesis</fullName>
    </submittedName>
</protein>
<organism evidence="3 4">
    <name type="scientific">Hoeflea halophila</name>
    <dbReference type="NCBI Taxonomy" id="714899"/>
    <lineage>
        <taxon>Bacteria</taxon>
        <taxon>Pseudomonadati</taxon>
        <taxon>Pseudomonadota</taxon>
        <taxon>Alphaproteobacteria</taxon>
        <taxon>Hyphomicrobiales</taxon>
        <taxon>Rhizobiaceae</taxon>
        <taxon>Hoeflea</taxon>
    </lineage>
</organism>
<dbReference type="OrthoDB" id="9815923at2"/>
<dbReference type="AlphaFoldDB" id="A0A286I133"/>
<dbReference type="GO" id="GO:0016740">
    <property type="term" value="F:transferase activity"/>
    <property type="evidence" value="ECO:0007669"/>
    <property type="project" value="UniProtKB-KW"/>
</dbReference>
<dbReference type="Proteomes" id="UP000219465">
    <property type="component" value="Unassembled WGS sequence"/>
</dbReference>
<gene>
    <name evidence="3" type="ORF">SAMN05877838_0939</name>
</gene>
<evidence type="ECO:0000313" key="4">
    <source>
        <dbReference type="Proteomes" id="UP000219465"/>
    </source>
</evidence>
<dbReference type="Pfam" id="PF00535">
    <property type="entry name" value="Glycos_transf_2"/>
    <property type="match status" value="1"/>
</dbReference>
<dbReference type="PANTHER" id="PTHR43630">
    <property type="entry name" value="POLY-BETA-1,6-N-ACETYL-D-GLUCOSAMINE SYNTHASE"/>
    <property type="match status" value="1"/>
</dbReference>
<feature type="domain" description="Glycosyltransferase 2-like" evidence="2">
    <location>
        <begin position="18"/>
        <end position="138"/>
    </location>
</feature>
<accession>A0A286I133</accession>
<evidence type="ECO:0000313" key="3">
    <source>
        <dbReference type="EMBL" id="SOE13667.1"/>
    </source>
</evidence>
<keyword evidence="3" id="KW-0808">Transferase</keyword>
<dbReference type="SUPFAM" id="SSF53448">
    <property type="entry name" value="Nucleotide-diphospho-sugar transferases"/>
    <property type="match status" value="1"/>
</dbReference>
<evidence type="ECO:0000256" key="1">
    <source>
        <dbReference type="ARBA" id="ARBA00038494"/>
    </source>
</evidence>
<dbReference type="InterPro" id="IPR029044">
    <property type="entry name" value="Nucleotide-diphossugar_trans"/>
</dbReference>